<keyword evidence="3 6" id="KW-0274">FAD</keyword>
<organism evidence="8 9">
    <name type="scientific">Lactococcus cremoris subsp. cremoris GE214</name>
    <dbReference type="NCBI Taxonomy" id="1415168"/>
    <lineage>
        <taxon>Bacteria</taxon>
        <taxon>Bacillati</taxon>
        <taxon>Bacillota</taxon>
        <taxon>Bacilli</taxon>
        <taxon>Lactobacillales</taxon>
        <taxon>Streptococcaceae</taxon>
        <taxon>Lactococcus</taxon>
        <taxon>Lactococcus cremoris subsp. cremoris</taxon>
    </lineage>
</organism>
<keyword evidence="4 6" id="KW-0521">NADP</keyword>
<evidence type="ECO:0000256" key="2">
    <source>
        <dbReference type="ARBA" id="ARBA00022630"/>
    </source>
</evidence>
<dbReference type="GO" id="GO:0050660">
    <property type="term" value="F:flavin adenine dinucleotide binding"/>
    <property type="evidence" value="ECO:0007669"/>
    <property type="project" value="UniProtKB-UniRule"/>
</dbReference>
<name>A0A084ADM9_LACLC</name>
<dbReference type="RefSeq" id="WP_042747702.1">
    <property type="nucleotide sequence ID" value="NZ_AZSI01000008.1"/>
</dbReference>
<feature type="binding site" evidence="6">
    <location>
        <position position="86"/>
    </location>
    <ligand>
        <name>FAD</name>
        <dbReference type="ChEBI" id="CHEBI:57692"/>
    </ligand>
</feature>
<keyword evidence="5 6" id="KW-0560">Oxidoreductase</keyword>
<evidence type="ECO:0000256" key="5">
    <source>
        <dbReference type="ARBA" id="ARBA00023002"/>
    </source>
</evidence>
<dbReference type="SUPFAM" id="SSF51905">
    <property type="entry name" value="FAD/NAD(P)-binding domain"/>
    <property type="match status" value="1"/>
</dbReference>
<feature type="binding site" evidence="6">
    <location>
        <position position="33"/>
    </location>
    <ligand>
        <name>FAD</name>
        <dbReference type="ChEBI" id="CHEBI:57692"/>
    </ligand>
</feature>
<proteinExistence type="inferred from homology"/>
<dbReference type="EMBL" id="AZSI01000008">
    <property type="protein sequence ID" value="KEY63408.1"/>
    <property type="molecule type" value="Genomic_DNA"/>
</dbReference>
<keyword evidence="2 6" id="KW-0285">Flavoprotein</keyword>
<feature type="binding site" evidence="6">
    <location>
        <position position="119"/>
    </location>
    <ligand>
        <name>FAD</name>
        <dbReference type="ChEBI" id="CHEBI:57692"/>
    </ligand>
</feature>
<protein>
    <recommendedName>
        <fullName evidence="6">Ferredoxin--NADP reductase</fullName>
        <shortName evidence="6">FNR</shortName>
        <shortName evidence="6">Fd-NADP(+) reductase</shortName>
        <ecNumber evidence="6">1.18.1.2</ecNumber>
    </recommendedName>
</protein>
<evidence type="ECO:0000313" key="8">
    <source>
        <dbReference type="EMBL" id="KEY63408.1"/>
    </source>
</evidence>
<evidence type="ECO:0000256" key="4">
    <source>
        <dbReference type="ARBA" id="ARBA00022857"/>
    </source>
</evidence>
<evidence type="ECO:0000259" key="7">
    <source>
        <dbReference type="Pfam" id="PF07992"/>
    </source>
</evidence>
<dbReference type="InterPro" id="IPR036188">
    <property type="entry name" value="FAD/NAD-bd_sf"/>
</dbReference>
<dbReference type="PANTHER" id="PTHR48105">
    <property type="entry name" value="THIOREDOXIN REDUCTASE 1-RELATED-RELATED"/>
    <property type="match status" value="1"/>
</dbReference>
<dbReference type="InterPro" id="IPR050097">
    <property type="entry name" value="Ferredoxin-NADP_redctase_2"/>
</dbReference>
<feature type="binding site" evidence="6">
    <location>
        <position position="277"/>
    </location>
    <ligand>
        <name>FAD</name>
        <dbReference type="ChEBI" id="CHEBI:57692"/>
    </ligand>
</feature>
<dbReference type="HAMAP" id="MF_01685">
    <property type="entry name" value="FENR2"/>
    <property type="match status" value="1"/>
</dbReference>
<accession>A0A084ADM9</accession>
<sequence>MQELDLIIVGAGPVGLYAAFYAGMRGLSVAIIESAQVAGGQPQNLYPEKLIYDIAGLPAVTGADLTKNLLEQLAQISHRLFLGEGVQKIEKEDGIFSVITDKSNRKAKAVLLTTGAGLLKPRKLGIDNEENLANEGKISYFITSLKEFEGKNVAVFGGGDSALDWSLMLEKVAKEVHLVHRRTAFRGHEMTVDRVMNSGIQVHTPYTFSNFNENDLELKKVKAEENLNFSIDKILVNYGFLTNQVSLAENLEVSRNGRVKADSMMQSNIEGLYVAGDASDYAGKMPLMSVGFGEAVHAINAMTKNLEFNHPLRGGHSSSIF</sequence>
<feature type="domain" description="FAD/NAD(P)-binding" evidence="7">
    <location>
        <begin position="5"/>
        <end position="288"/>
    </location>
</feature>
<evidence type="ECO:0000256" key="6">
    <source>
        <dbReference type="HAMAP-Rule" id="MF_01685"/>
    </source>
</evidence>
<comment type="subunit">
    <text evidence="1 6">Homodimer.</text>
</comment>
<gene>
    <name evidence="8" type="ORF">U725_00363</name>
</gene>
<comment type="similarity">
    <text evidence="6">Belongs to the ferredoxin--NADP reductase type 2 family.</text>
</comment>
<dbReference type="Gene3D" id="3.50.50.60">
    <property type="entry name" value="FAD/NAD(P)-binding domain"/>
    <property type="match status" value="2"/>
</dbReference>
<dbReference type="InterPro" id="IPR023753">
    <property type="entry name" value="FAD/NAD-binding_dom"/>
</dbReference>
<reference evidence="8 9" key="1">
    <citation type="submission" date="2014-06" db="EMBL/GenBank/DDBJ databases">
        <title>Draft genome sequence of the putrescine producing strain Lactococcus lactis subsp cremoris GE214.</title>
        <authorList>
            <person name="Ladero V."/>
            <person name="Linares D.M."/>
            <person name="del Rio B."/>
            <person name="Mayo B."/>
            <person name="Martin M.C."/>
            <person name="Fernandez M."/>
            <person name="Alvarez M.A."/>
        </authorList>
    </citation>
    <scope>NUCLEOTIDE SEQUENCE [LARGE SCALE GENOMIC DNA]</scope>
    <source>
        <strain evidence="8 9">GE214</strain>
    </source>
</reference>
<feature type="binding site" evidence="6">
    <location>
        <position position="46"/>
    </location>
    <ligand>
        <name>FAD</name>
        <dbReference type="ChEBI" id="CHEBI:57692"/>
    </ligand>
</feature>
<feature type="binding site" evidence="6">
    <location>
        <position position="318"/>
    </location>
    <ligand>
        <name>FAD</name>
        <dbReference type="ChEBI" id="CHEBI:57692"/>
    </ligand>
</feature>
<evidence type="ECO:0000256" key="1">
    <source>
        <dbReference type="ARBA" id="ARBA00011738"/>
    </source>
</evidence>
<comment type="caution">
    <text evidence="6">Lacks conserved residue(s) required for the propagation of feature annotation.</text>
</comment>
<dbReference type="Proteomes" id="UP000028401">
    <property type="component" value="Unassembled WGS sequence"/>
</dbReference>
<dbReference type="GO" id="GO:0004324">
    <property type="term" value="F:ferredoxin-NADP+ reductase activity"/>
    <property type="evidence" value="ECO:0007669"/>
    <property type="project" value="UniProtKB-UniRule"/>
</dbReference>
<evidence type="ECO:0000313" key="9">
    <source>
        <dbReference type="Proteomes" id="UP000028401"/>
    </source>
</evidence>
<evidence type="ECO:0000256" key="3">
    <source>
        <dbReference type="ARBA" id="ARBA00022827"/>
    </source>
</evidence>
<dbReference type="GO" id="GO:0050661">
    <property type="term" value="F:NADP binding"/>
    <property type="evidence" value="ECO:0007669"/>
    <property type="project" value="UniProtKB-UniRule"/>
</dbReference>
<comment type="catalytic activity">
    <reaction evidence="6">
        <text>2 reduced [2Fe-2S]-[ferredoxin] + NADP(+) + H(+) = 2 oxidized [2Fe-2S]-[ferredoxin] + NADPH</text>
        <dbReference type="Rhea" id="RHEA:20125"/>
        <dbReference type="Rhea" id="RHEA-COMP:10000"/>
        <dbReference type="Rhea" id="RHEA-COMP:10001"/>
        <dbReference type="ChEBI" id="CHEBI:15378"/>
        <dbReference type="ChEBI" id="CHEBI:33737"/>
        <dbReference type="ChEBI" id="CHEBI:33738"/>
        <dbReference type="ChEBI" id="CHEBI:57783"/>
        <dbReference type="ChEBI" id="CHEBI:58349"/>
        <dbReference type="EC" id="1.18.1.2"/>
    </reaction>
</comment>
<feature type="binding site" evidence="6">
    <location>
        <position position="41"/>
    </location>
    <ligand>
        <name>FAD</name>
        <dbReference type="ChEBI" id="CHEBI:57692"/>
    </ligand>
</feature>
<dbReference type="PRINTS" id="PR00368">
    <property type="entry name" value="FADPNR"/>
</dbReference>
<dbReference type="InterPro" id="IPR022890">
    <property type="entry name" value="Fd--NADP_Rdtase_type_2"/>
</dbReference>
<dbReference type="PRINTS" id="PR00469">
    <property type="entry name" value="PNDRDTASEII"/>
</dbReference>
<dbReference type="Pfam" id="PF07992">
    <property type="entry name" value="Pyr_redox_2"/>
    <property type="match status" value="1"/>
</dbReference>
<comment type="caution">
    <text evidence="8">The sequence shown here is derived from an EMBL/GenBank/DDBJ whole genome shotgun (WGS) entry which is preliminary data.</text>
</comment>
<comment type="cofactor">
    <cofactor evidence="6">
        <name>FAD</name>
        <dbReference type="ChEBI" id="CHEBI:57692"/>
    </cofactor>
    <text evidence="6">Binds 1 FAD per subunit.</text>
</comment>
<dbReference type="PATRIC" id="fig|1415168.3.peg.380"/>
<dbReference type="AlphaFoldDB" id="A0A084ADM9"/>
<dbReference type="EC" id="1.18.1.2" evidence="6"/>